<evidence type="ECO:0000313" key="1">
    <source>
        <dbReference type="EMBL" id="CAG7885617.1"/>
    </source>
</evidence>
<accession>A0A8D9GRS4</accession>
<dbReference type="EMBL" id="LS974619">
    <property type="protein sequence ID" value="CAG7885617.1"/>
    <property type="molecule type" value="Genomic_DNA"/>
</dbReference>
<sequence length="87" mass="9568">MVACCFGVTSLPRGSVLQSRLIDLVSARRLTMTWGCFLKIPPCMLSMPLGRAVVKGRPTLRMIQNRPLRIPSLVGEKVAVGWTDPLC</sequence>
<protein>
    <submittedName>
        <fullName evidence="1">Uncharacterized protein</fullName>
    </submittedName>
</protein>
<name>A0A8D9GRS4_BRACM</name>
<reference evidence="1 2" key="1">
    <citation type="submission" date="2021-07" db="EMBL/GenBank/DDBJ databases">
        <authorList>
            <consortium name="Genoscope - CEA"/>
            <person name="William W."/>
        </authorList>
    </citation>
    <scope>NUCLEOTIDE SEQUENCE [LARGE SCALE GENOMIC DNA]</scope>
</reference>
<organism evidence="1 2">
    <name type="scientific">Brassica campestris</name>
    <name type="common">Field mustard</name>
    <dbReference type="NCBI Taxonomy" id="3711"/>
    <lineage>
        <taxon>Eukaryota</taxon>
        <taxon>Viridiplantae</taxon>
        <taxon>Streptophyta</taxon>
        <taxon>Embryophyta</taxon>
        <taxon>Tracheophyta</taxon>
        <taxon>Spermatophyta</taxon>
        <taxon>Magnoliopsida</taxon>
        <taxon>eudicotyledons</taxon>
        <taxon>Gunneridae</taxon>
        <taxon>Pentapetalae</taxon>
        <taxon>rosids</taxon>
        <taxon>malvids</taxon>
        <taxon>Brassicales</taxon>
        <taxon>Brassicaceae</taxon>
        <taxon>Brassiceae</taxon>
        <taxon>Brassica</taxon>
    </lineage>
</organism>
<dbReference type="Gramene" id="A03p69600.2_BraZ1">
    <property type="protein sequence ID" value="A03p69600.2_BraZ1.CDS.1"/>
    <property type="gene ID" value="A03g69600.2_BraZ1"/>
</dbReference>
<dbReference type="Proteomes" id="UP000694005">
    <property type="component" value="Chromosome A03"/>
</dbReference>
<evidence type="ECO:0000313" key="2">
    <source>
        <dbReference type="Proteomes" id="UP000694005"/>
    </source>
</evidence>
<feature type="non-terminal residue" evidence="1">
    <location>
        <position position="87"/>
    </location>
</feature>
<gene>
    <name evidence="1" type="ORF">BRAPAZ1V2_A03P69600.2</name>
</gene>
<proteinExistence type="predicted"/>
<dbReference type="AlphaFoldDB" id="A0A8D9GRS4"/>